<comment type="caution">
    <text evidence="1">The sequence shown here is derived from an EMBL/GenBank/DDBJ whole genome shotgun (WGS) entry which is preliminary data.</text>
</comment>
<protein>
    <recommendedName>
        <fullName evidence="3">IrrE N-terminal-like domain-containing protein</fullName>
    </recommendedName>
</protein>
<evidence type="ECO:0008006" key="3">
    <source>
        <dbReference type="Google" id="ProtNLM"/>
    </source>
</evidence>
<reference evidence="1 2" key="1">
    <citation type="submission" date="2024-07" db="EMBL/GenBank/DDBJ databases">
        <title>Uliginosibacterium flavum JJ3220;KACC:17644.</title>
        <authorList>
            <person name="Kim M.K."/>
        </authorList>
    </citation>
    <scope>NUCLEOTIDE SEQUENCE [LARGE SCALE GENOMIC DNA]</scope>
    <source>
        <strain evidence="1 2">KACC:17644</strain>
    </source>
</reference>
<proteinExistence type="predicted"/>
<name>A0ABV2TPL3_9RHOO</name>
<evidence type="ECO:0000313" key="1">
    <source>
        <dbReference type="EMBL" id="MET7015875.1"/>
    </source>
</evidence>
<gene>
    <name evidence="1" type="ORF">ABXR19_16910</name>
</gene>
<keyword evidence="2" id="KW-1185">Reference proteome</keyword>
<dbReference type="EMBL" id="JBEWZI010000023">
    <property type="protein sequence ID" value="MET7015875.1"/>
    <property type="molecule type" value="Genomic_DNA"/>
</dbReference>
<evidence type="ECO:0000313" key="2">
    <source>
        <dbReference type="Proteomes" id="UP001549691"/>
    </source>
</evidence>
<accession>A0ABV2TPL3</accession>
<organism evidence="1 2">
    <name type="scientific">Uliginosibacterium flavum</name>
    <dbReference type="NCBI Taxonomy" id="1396831"/>
    <lineage>
        <taxon>Bacteria</taxon>
        <taxon>Pseudomonadati</taxon>
        <taxon>Pseudomonadota</taxon>
        <taxon>Betaproteobacteria</taxon>
        <taxon>Rhodocyclales</taxon>
        <taxon>Zoogloeaceae</taxon>
        <taxon>Uliginosibacterium</taxon>
    </lineage>
</organism>
<sequence>MICVFGRLTNLSAGDECQRYLEYLQRTLVREGSEEFLQGQKQWFEKNREAIAQEYSTKLKGSGLATSVMTYSAQGEYDDFFSRQIFEPLLAKVLAIASNMGVSPERPVRFANSPDVAPSAAALPSTSEHVLFAGLGTSAFCNYWAKVFSAAIAEVSTLSKKKRQSTPELIKKLRAGPVIMDAARLAGRYALSESLVGYGKLEQRTELLPVRVLLLNAMEVFVVAHEVAHFVAHEEFADTAGIRPGSTSKQHEMECDAFALAVCTEYGVREKNAFAFQLIGPLLFFYALRMSERAITVLSGKDRSPSESHPTNEERFRFALDFLKSAGASAHILKSVTFALDLAMIIGSHVHLIMEEIKSRDKDEPVPANDGEREA</sequence>
<dbReference type="Proteomes" id="UP001549691">
    <property type="component" value="Unassembled WGS sequence"/>
</dbReference>